<keyword evidence="2" id="KW-1185">Reference proteome</keyword>
<accession>A0AAV6TQ16</accession>
<dbReference type="EMBL" id="JAFNEN010001510">
    <property type="protein sequence ID" value="KAG8173744.1"/>
    <property type="molecule type" value="Genomic_DNA"/>
</dbReference>
<dbReference type="AlphaFoldDB" id="A0AAV6TQ16"/>
<gene>
    <name evidence="1" type="ORF">JTE90_023234</name>
</gene>
<evidence type="ECO:0000313" key="2">
    <source>
        <dbReference type="Proteomes" id="UP000827092"/>
    </source>
</evidence>
<sequence length="112" mass="12541">MIRDRIVCGIQNPEIQRRLLSEKDLKLQSAIDIAVSMETAVNNSLDLQVLLLSHLQPPCTKPFISRREVGLPRVSSRNASGVVQVITCPRHARIRIKSAIYATRLGTWPKSV</sequence>
<organism evidence="1 2">
    <name type="scientific">Oedothorax gibbosus</name>
    <dbReference type="NCBI Taxonomy" id="931172"/>
    <lineage>
        <taxon>Eukaryota</taxon>
        <taxon>Metazoa</taxon>
        <taxon>Ecdysozoa</taxon>
        <taxon>Arthropoda</taxon>
        <taxon>Chelicerata</taxon>
        <taxon>Arachnida</taxon>
        <taxon>Araneae</taxon>
        <taxon>Araneomorphae</taxon>
        <taxon>Entelegynae</taxon>
        <taxon>Araneoidea</taxon>
        <taxon>Linyphiidae</taxon>
        <taxon>Erigoninae</taxon>
        <taxon>Oedothorax</taxon>
    </lineage>
</organism>
<comment type="caution">
    <text evidence="1">The sequence shown here is derived from an EMBL/GenBank/DDBJ whole genome shotgun (WGS) entry which is preliminary data.</text>
</comment>
<evidence type="ECO:0000313" key="1">
    <source>
        <dbReference type="EMBL" id="KAG8173744.1"/>
    </source>
</evidence>
<name>A0AAV6TQ16_9ARAC</name>
<protein>
    <submittedName>
        <fullName evidence="1">Uncharacterized protein</fullName>
    </submittedName>
</protein>
<dbReference type="Proteomes" id="UP000827092">
    <property type="component" value="Unassembled WGS sequence"/>
</dbReference>
<reference evidence="1 2" key="1">
    <citation type="journal article" date="2022" name="Nat. Ecol. Evol.">
        <title>A masculinizing supergene underlies an exaggerated male reproductive morph in a spider.</title>
        <authorList>
            <person name="Hendrickx F."/>
            <person name="De Corte Z."/>
            <person name="Sonet G."/>
            <person name="Van Belleghem S.M."/>
            <person name="Kostlbacher S."/>
            <person name="Vangestel C."/>
        </authorList>
    </citation>
    <scope>NUCLEOTIDE SEQUENCE [LARGE SCALE GENOMIC DNA]</scope>
    <source>
        <strain evidence="1">W744_W776</strain>
    </source>
</reference>
<proteinExistence type="predicted"/>